<proteinExistence type="predicted"/>
<dbReference type="Proteomes" id="UP000433876">
    <property type="component" value="Unassembled WGS sequence"/>
</dbReference>
<dbReference type="InterPro" id="IPR010730">
    <property type="entry name" value="HET"/>
</dbReference>
<dbReference type="EMBL" id="NMPR01000299">
    <property type="protein sequence ID" value="KAA8623904.1"/>
    <property type="molecule type" value="Genomic_DNA"/>
</dbReference>
<reference evidence="2 3" key="1">
    <citation type="submission" date="2017-07" db="EMBL/GenBank/DDBJ databases">
        <title>Genome sequence of the Sordaria macrospora wild type strain R19027.</title>
        <authorList>
            <person name="Nowrousian M."/>
            <person name="Teichert I."/>
            <person name="Kueck U."/>
        </authorList>
    </citation>
    <scope>NUCLEOTIDE SEQUENCE [LARGE SCALE GENOMIC DNA]</scope>
    <source>
        <strain evidence="2 3">R19027</strain>
        <tissue evidence="2">Mycelium</tissue>
    </source>
</reference>
<dbReference type="OMA" id="MRLINIF"/>
<evidence type="ECO:0000313" key="3">
    <source>
        <dbReference type="Proteomes" id="UP000433876"/>
    </source>
</evidence>
<organism evidence="2 3">
    <name type="scientific">Sordaria macrospora</name>
    <dbReference type="NCBI Taxonomy" id="5147"/>
    <lineage>
        <taxon>Eukaryota</taxon>
        <taxon>Fungi</taxon>
        <taxon>Dikarya</taxon>
        <taxon>Ascomycota</taxon>
        <taxon>Pezizomycotina</taxon>
        <taxon>Sordariomycetes</taxon>
        <taxon>Sordariomycetidae</taxon>
        <taxon>Sordariales</taxon>
        <taxon>Sordariaceae</taxon>
        <taxon>Sordaria</taxon>
    </lineage>
</organism>
<evidence type="ECO:0000313" key="2">
    <source>
        <dbReference type="EMBL" id="KAA8623904.1"/>
    </source>
</evidence>
<dbReference type="VEuPathDB" id="FungiDB:SMAC_08779"/>
<name>A0A8S8Z9S2_SORMA</name>
<sequence length="147" mass="16989">MRLINVHTLEIQSFSGTNIPQYAILSHTWGTKEATFQKWTNKWSRLTHKHTSGYHKVLATCKQARHDGLKYAWVDTGCIDKSSSAELSEAINSMYTWYKKATICYVYLSDLAASDTFDSLREGRWFTRGWTLQELIAPDNVQLYTKD</sequence>
<dbReference type="AlphaFoldDB" id="A0A8S8Z9S2"/>
<accession>A0A8S8Z9S2</accession>
<gene>
    <name evidence="2" type="ORF">SMACR_08779</name>
</gene>
<dbReference type="PANTHER" id="PTHR10622:SF10">
    <property type="entry name" value="HET DOMAIN-CONTAINING PROTEIN"/>
    <property type="match status" value="1"/>
</dbReference>
<dbReference type="Pfam" id="PF06985">
    <property type="entry name" value="HET"/>
    <property type="match status" value="1"/>
</dbReference>
<comment type="caution">
    <text evidence="2">The sequence shown here is derived from an EMBL/GenBank/DDBJ whole genome shotgun (WGS) entry which is preliminary data.</text>
</comment>
<feature type="domain" description="Heterokaryon incompatibility" evidence="1">
    <location>
        <begin position="22"/>
        <end position="116"/>
    </location>
</feature>
<dbReference type="PANTHER" id="PTHR10622">
    <property type="entry name" value="HET DOMAIN-CONTAINING PROTEIN"/>
    <property type="match status" value="1"/>
</dbReference>
<protein>
    <recommendedName>
        <fullName evidence="1">Heterokaryon incompatibility domain-containing protein</fullName>
    </recommendedName>
</protein>
<evidence type="ECO:0000259" key="1">
    <source>
        <dbReference type="Pfam" id="PF06985"/>
    </source>
</evidence>